<proteinExistence type="predicted"/>
<name>A0ABQ1NZF1_9ENTE</name>
<comment type="caution">
    <text evidence="1">The sequence shown here is derived from an EMBL/GenBank/DDBJ whole genome shotgun (WGS) entry which is preliminary data.</text>
</comment>
<reference evidence="2" key="1">
    <citation type="journal article" date="2019" name="Int. J. Syst. Evol. Microbiol.">
        <title>The Global Catalogue of Microorganisms (GCM) 10K type strain sequencing project: providing services to taxonomists for standard genome sequencing and annotation.</title>
        <authorList>
            <consortium name="The Broad Institute Genomics Platform"/>
            <consortium name="The Broad Institute Genome Sequencing Center for Infectious Disease"/>
            <person name="Wu L."/>
            <person name="Ma J."/>
        </authorList>
    </citation>
    <scope>NUCLEOTIDE SEQUENCE [LARGE SCALE GENOMIC DNA]</scope>
    <source>
        <strain evidence="2">CGMCC 1.15942</strain>
    </source>
</reference>
<organism evidence="1 2">
    <name type="scientific">Enterococcus wangshanyuanii</name>
    <dbReference type="NCBI Taxonomy" id="2005703"/>
    <lineage>
        <taxon>Bacteria</taxon>
        <taxon>Bacillati</taxon>
        <taxon>Bacillota</taxon>
        <taxon>Bacilli</taxon>
        <taxon>Lactobacillales</taxon>
        <taxon>Enterococcaceae</taxon>
        <taxon>Enterococcus</taxon>
    </lineage>
</organism>
<evidence type="ECO:0000313" key="2">
    <source>
        <dbReference type="Proteomes" id="UP000630615"/>
    </source>
</evidence>
<evidence type="ECO:0000313" key="1">
    <source>
        <dbReference type="EMBL" id="GGC87906.1"/>
    </source>
</evidence>
<dbReference type="Proteomes" id="UP000630615">
    <property type="component" value="Unassembled WGS sequence"/>
</dbReference>
<dbReference type="RefSeq" id="WP_088269554.1">
    <property type="nucleotide sequence ID" value="NZ_BMKI01000002.1"/>
</dbReference>
<protein>
    <submittedName>
        <fullName evidence="1">Uncharacterized protein</fullName>
    </submittedName>
</protein>
<gene>
    <name evidence="1" type="ORF">GCM10011573_16950</name>
</gene>
<keyword evidence="2" id="KW-1185">Reference proteome</keyword>
<sequence length="67" mass="8344">MIAKVELKWNRKQYTKKDIDCEVIDQDRFFTYFRRPKQFLESPKQRNDTDFRVANDMLPLYFYAEEN</sequence>
<accession>A0ABQ1NZF1</accession>
<dbReference type="EMBL" id="BMKI01000002">
    <property type="protein sequence ID" value="GGC87906.1"/>
    <property type="molecule type" value="Genomic_DNA"/>
</dbReference>